<dbReference type="Proteomes" id="UP000439903">
    <property type="component" value="Unassembled WGS sequence"/>
</dbReference>
<proteinExistence type="predicted"/>
<evidence type="ECO:0000313" key="2">
    <source>
        <dbReference type="Proteomes" id="UP000439903"/>
    </source>
</evidence>
<gene>
    <name evidence="1" type="ORF">F8M41_020262</name>
</gene>
<comment type="caution">
    <text evidence="1">The sequence shown here is derived from an EMBL/GenBank/DDBJ whole genome shotgun (WGS) entry which is preliminary data.</text>
</comment>
<evidence type="ECO:0000313" key="1">
    <source>
        <dbReference type="EMBL" id="KAF0553534.1"/>
    </source>
</evidence>
<protein>
    <submittedName>
        <fullName evidence="1">Uncharacterized protein</fullName>
    </submittedName>
</protein>
<name>A0A8H4B1W0_GIGMA</name>
<accession>A0A8H4B1W0</accession>
<dbReference type="EMBL" id="WTPW01000056">
    <property type="protein sequence ID" value="KAF0553534.1"/>
    <property type="molecule type" value="Genomic_DNA"/>
</dbReference>
<reference evidence="1 2" key="1">
    <citation type="journal article" date="2019" name="Environ. Microbiol.">
        <title>At the nexus of three kingdoms: the genome of the mycorrhizal fungus Gigaspora margarita provides insights into plant, endobacterial and fungal interactions.</title>
        <authorList>
            <person name="Venice F."/>
            <person name="Ghignone S."/>
            <person name="Salvioli di Fossalunga A."/>
            <person name="Amselem J."/>
            <person name="Novero M."/>
            <person name="Xianan X."/>
            <person name="Sedzielewska Toro K."/>
            <person name="Morin E."/>
            <person name="Lipzen A."/>
            <person name="Grigoriev I.V."/>
            <person name="Henrissat B."/>
            <person name="Martin F.M."/>
            <person name="Bonfante P."/>
        </authorList>
    </citation>
    <scope>NUCLEOTIDE SEQUENCE [LARGE SCALE GENOMIC DNA]</scope>
    <source>
        <strain evidence="1 2">BEG34</strain>
    </source>
</reference>
<keyword evidence="2" id="KW-1185">Reference proteome</keyword>
<sequence length="73" mass="8206">MLMTSELSRPFDDKPFDERFETGCALDSLIELSIVLLNCIDSSLQKWICFVRVCKFGAPLISGRLVGTLSQHL</sequence>
<dbReference type="AlphaFoldDB" id="A0A8H4B1W0"/>
<organism evidence="1 2">
    <name type="scientific">Gigaspora margarita</name>
    <dbReference type="NCBI Taxonomy" id="4874"/>
    <lineage>
        <taxon>Eukaryota</taxon>
        <taxon>Fungi</taxon>
        <taxon>Fungi incertae sedis</taxon>
        <taxon>Mucoromycota</taxon>
        <taxon>Glomeromycotina</taxon>
        <taxon>Glomeromycetes</taxon>
        <taxon>Diversisporales</taxon>
        <taxon>Gigasporaceae</taxon>
        <taxon>Gigaspora</taxon>
    </lineage>
</organism>